<organism evidence="1 2">
    <name type="scientific">Pengzhenrongella sicca</name>
    <dbReference type="NCBI Taxonomy" id="2819238"/>
    <lineage>
        <taxon>Bacteria</taxon>
        <taxon>Bacillati</taxon>
        <taxon>Actinomycetota</taxon>
        <taxon>Actinomycetes</taxon>
        <taxon>Micrococcales</taxon>
        <taxon>Pengzhenrongella</taxon>
    </lineage>
</organism>
<gene>
    <name evidence="1" type="ORF">J4E96_16595</name>
</gene>
<sequence length="308" mass="32476">MTVARSGMSVVARLTELNGCGRRAQVAHGASEVTELGALLASGAVVRPARGVYALAGARAEVVVARRACALLTCASAASVMALPLLEQPAAVHLARPGHGSTPRPGVLPSGAVLHWDSGLSRTSSSGRSVLVSGSRALAHALGCLPAREAIALVDAAVNRGLVSVGDVAAHRPRAGKVGFDRLLRAVDGRSQSMPESFARLALQESGVHVEPQVWIAGVGHVDLLVEDLVAVELDGFAYHGDRRQFREDRRRDRILALTGVPVLRFAFEDTVFDTARLVTEVNALVRALRRAGRRPLDGSLRRGARDS</sequence>
<dbReference type="KEGG" id="psic:J4E96_16595"/>
<protein>
    <recommendedName>
        <fullName evidence="3">DUF559 domain-containing protein</fullName>
    </recommendedName>
</protein>
<proteinExistence type="predicted"/>
<evidence type="ECO:0008006" key="3">
    <source>
        <dbReference type="Google" id="ProtNLM"/>
    </source>
</evidence>
<dbReference type="Proteomes" id="UP000663937">
    <property type="component" value="Chromosome"/>
</dbReference>
<keyword evidence="2" id="KW-1185">Reference proteome</keyword>
<reference evidence="1" key="1">
    <citation type="submission" date="2021-03" db="EMBL/GenBank/DDBJ databases">
        <title>Pengzhenrongella sicca gen. nov., sp. nov., a new member of suborder Micrococcineae isolated from High-Arctic tundra soil.</title>
        <authorList>
            <person name="Peng F."/>
        </authorList>
    </citation>
    <scope>NUCLEOTIDE SEQUENCE</scope>
    <source>
        <strain evidence="1">LRZ-2</strain>
    </source>
</reference>
<evidence type="ECO:0000313" key="1">
    <source>
        <dbReference type="EMBL" id="QTE28922.1"/>
    </source>
</evidence>
<name>A0A8A4ZAH2_9MICO</name>
<accession>A0A8A4ZAH2</accession>
<dbReference type="AlphaFoldDB" id="A0A8A4ZAH2"/>
<dbReference type="EMBL" id="CP071868">
    <property type="protein sequence ID" value="QTE28922.1"/>
    <property type="molecule type" value="Genomic_DNA"/>
</dbReference>
<dbReference type="RefSeq" id="WP_227423173.1">
    <property type="nucleotide sequence ID" value="NZ_CP071868.1"/>
</dbReference>
<dbReference type="Gene3D" id="3.40.960.10">
    <property type="entry name" value="VSR Endonuclease"/>
    <property type="match status" value="1"/>
</dbReference>
<evidence type="ECO:0000313" key="2">
    <source>
        <dbReference type="Proteomes" id="UP000663937"/>
    </source>
</evidence>